<name>A0A975ERJ6_9RHOB</name>
<accession>A0A975ERJ6</accession>
<dbReference type="Proteomes" id="UP000665026">
    <property type="component" value="Chromosome"/>
</dbReference>
<dbReference type="Gene3D" id="3.40.50.300">
    <property type="entry name" value="P-loop containing nucleotide triphosphate hydrolases"/>
    <property type="match status" value="1"/>
</dbReference>
<dbReference type="Pfam" id="PF13469">
    <property type="entry name" value="Sulfotransfer_3"/>
    <property type="match status" value="1"/>
</dbReference>
<dbReference type="Pfam" id="PF13174">
    <property type="entry name" value="TPR_6"/>
    <property type="match status" value="1"/>
</dbReference>
<dbReference type="AlphaFoldDB" id="A0A975ERJ6"/>
<dbReference type="SUPFAM" id="SSF52540">
    <property type="entry name" value="P-loop containing nucleoside triphosphate hydrolases"/>
    <property type="match status" value="1"/>
</dbReference>
<dbReference type="RefSeq" id="WP_209357556.1">
    <property type="nucleotide sequence ID" value="NZ_CP060010.1"/>
</dbReference>
<dbReference type="Gene3D" id="1.25.40.10">
    <property type="entry name" value="Tetratricopeptide repeat domain"/>
    <property type="match status" value="2"/>
</dbReference>
<keyword evidence="1" id="KW-0808">Transferase</keyword>
<dbReference type="SUPFAM" id="SSF48452">
    <property type="entry name" value="TPR-like"/>
    <property type="match status" value="1"/>
</dbReference>
<dbReference type="PANTHER" id="PTHR12788:SF10">
    <property type="entry name" value="PROTEIN-TYROSINE SULFOTRANSFERASE"/>
    <property type="match status" value="1"/>
</dbReference>
<gene>
    <name evidence="2" type="ORF">HZ995_04910</name>
</gene>
<dbReference type="Pfam" id="PF13432">
    <property type="entry name" value="TPR_16"/>
    <property type="match status" value="1"/>
</dbReference>
<evidence type="ECO:0000313" key="3">
    <source>
        <dbReference type="Proteomes" id="UP000665026"/>
    </source>
</evidence>
<evidence type="ECO:0000256" key="1">
    <source>
        <dbReference type="ARBA" id="ARBA00022679"/>
    </source>
</evidence>
<dbReference type="GO" id="GO:0008476">
    <property type="term" value="F:protein-tyrosine sulfotransferase activity"/>
    <property type="evidence" value="ECO:0007669"/>
    <property type="project" value="InterPro"/>
</dbReference>
<dbReference type="InterPro" id="IPR019734">
    <property type="entry name" value="TPR_rpt"/>
</dbReference>
<sequence length="531" mass="58973">MATLLSTEKALQYARSAESQKDWQTAFDLYKGVLSQFPKNRRAQAGLKGLKSKAVKSLLQHAKDAQAKQNWSKSQAHLALAFRMAPEVPEIGTALAQLHLQNGAPSEALETVETLLSNRPDHDEALLISGIALRDLGRFQEAKRVFEDMTETADSLTNLAILARAKGDQDTEYDLTQKAVKLAPQSPTVHWNFANAQTYEAGNLHVSQMLELVDAYAPNDTNAAPLRMALFKAFDDLGDSAVAFSHLKDAKRLAQSATPYDFKKDALRYALSKNIFANIQLPAPTDAPKGPIFVTGLPRSGTTLVERIVSQDPRTTACGELSVVERAASGLLQRFIDREISAITPQILQDLRSEILEDMAKHAPTGQIIVDKMPLNFRWIGYICAALPEARIIHLNRDPMAVAWSLYRHLFAGLENGFSNSMEDIARFMVLHRELMTFWKGVCPAQVLDINYADLIAHPKDTTQRMAEFTGLTWTEDWLHPETANSHALTASAAQVRKPIYQGSDEGWRRYEAQLAPLKQMLISAGFLSPR</sequence>
<dbReference type="PANTHER" id="PTHR12788">
    <property type="entry name" value="PROTEIN-TYROSINE SULFOTRANSFERASE 2"/>
    <property type="match status" value="1"/>
</dbReference>
<organism evidence="2 3">
    <name type="scientific">Cognatishimia activa</name>
    <dbReference type="NCBI Taxonomy" id="1715691"/>
    <lineage>
        <taxon>Bacteria</taxon>
        <taxon>Pseudomonadati</taxon>
        <taxon>Pseudomonadota</taxon>
        <taxon>Alphaproteobacteria</taxon>
        <taxon>Rhodobacterales</taxon>
        <taxon>Paracoccaceae</taxon>
        <taxon>Cognatishimia</taxon>
    </lineage>
</organism>
<proteinExistence type="predicted"/>
<protein>
    <submittedName>
        <fullName evidence="2">Sulfotransferase</fullName>
    </submittedName>
</protein>
<dbReference type="EMBL" id="CP060010">
    <property type="protein sequence ID" value="QTN36860.1"/>
    <property type="molecule type" value="Genomic_DNA"/>
</dbReference>
<dbReference type="InterPro" id="IPR027417">
    <property type="entry name" value="P-loop_NTPase"/>
</dbReference>
<evidence type="ECO:0000313" key="2">
    <source>
        <dbReference type="EMBL" id="QTN36860.1"/>
    </source>
</evidence>
<dbReference type="InterPro" id="IPR026634">
    <property type="entry name" value="TPST-like"/>
</dbReference>
<dbReference type="KEGG" id="cact:HZ995_04910"/>
<dbReference type="InterPro" id="IPR011990">
    <property type="entry name" value="TPR-like_helical_dom_sf"/>
</dbReference>
<reference evidence="2" key="1">
    <citation type="submission" date="2020-07" db="EMBL/GenBank/DDBJ databases">
        <title>Genome sequences of bacteria associated with the marine, planktonic diatom Thalassiosira profunda strain ECT2AJA-044.</title>
        <authorList>
            <person name="Gargas C.B."/>
            <person name="Roberts W.R."/>
            <person name="Alverson A.J."/>
        </authorList>
    </citation>
    <scope>NUCLEOTIDE SEQUENCE</scope>
    <source>
        <strain evidence="2">ECT2AJA-044</strain>
    </source>
</reference>